<evidence type="ECO:0000256" key="8">
    <source>
        <dbReference type="ARBA" id="ARBA00039381"/>
    </source>
</evidence>
<organism evidence="11 12">
    <name type="scientific">Georgenia faecalis</name>
    <dbReference type="NCBI Taxonomy" id="2483799"/>
    <lineage>
        <taxon>Bacteria</taxon>
        <taxon>Bacillati</taxon>
        <taxon>Actinomycetota</taxon>
        <taxon>Actinomycetes</taxon>
        <taxon>Micrococcales</taxon>
        <taxon>Bogoriellaceae</taxon>
        <taxon>Georgenia</taxon>
    </lineage>
</organism>
<keyword evidence="12" id="KW-1185">Reference proteome</keyword>
<comment type="subcellular location">
    <subcellularLocation>
        <location evidence="1">Cell membrane</location>
        <topology evidence="1">Multi-pass membrane protein</topology>
    </subcellularLocation>
</comment>
<evidence type="ECO:0000256" key="2">
    <source>
        <dbReference type="ARBA" id="ARBA00022448"/>
    </source>
</evidence>
<protein>
    <recommendedName>
        <fullName evidence="8">Autoinducer 2 import system permease protein LsrD</fullName>
    </recommendedName>
</protein>
<gene>
    <name evidence="11" type="ORF">ACFO3F_13630</name>
</gene>
<dbReference type="Pfam" id="PF02653">
    <property type="entry name" value="BPD_transp_2"/>
    <property type="match status" value="1"/>
</dbReference>
<feature type="transmembrane region" description="Helical" evidence="10">
    <location>
        <begin position="60"/>
        <end position="79"/>
    </location>
</feature>
<feature type="transmembrane region" description="Helical" evidence="10">
    <location>
        <begin position="111"/>
        <end position="131"/>
    </location>
</feature>
<evidence type="ECO:0000256" key="6">
    <source>
        <dbReference type="ARBA" id="ARBA00022989"/>
    </source>
</evidence>
<dbReference type="CDD" id="cd06579">
    <property type="entry name" value="TM_PBP1_transp_AraH_like"/>
    <property type="match status" value="1"/>
</dbReference>
<evidence type="ECO:0000313" key="11">
    <source>
        <dbReference type="EMBL" id="MFC4556288.1"/>
    </source>
</evidence>
<keyword evidence="4" id="KW-0997">Cell inner membrane</keyword>
<keyword evidence="3" id="KW-1003">Cell membrane</keyword>
<dbReference type="Proteomes" id="UP001595955">
    <property type="component" value="Unassembled WGS sequence"/>
</dbReference>
<dbReference type="RefSeq" id="WP_122825098.1">
    <property type="nucleotide sequence ID" value="NZ_CP033325.1"/>
</dbReference>
<name>A0ABV9DEJ8_9MICO</name>
<keyword evidence="5 10" id="KW-0812">Transmembrane</keyword>
<feature type="compositionally biased region" description="Pro residues" evidence="9">
    <location>
        <begin position="341"/>
        <end position="351"/>
    </location>
</feature>
<dbReference type="InterPro" id="IPR001851">
    <property type="entry name" value="ABC_transp_permease"/>
</dbReference>
<accession>A0ABV9DEJ8</accession>
<dbReference type="PANTHER" id="PTHR32196">
    <property type="entry name" value="ABC TRANSPORTER PERMEASE PROTEIN YPHD-RELATED-RELATED"/>
    <property type="match status" value="1"/>
</dbReference>
<keyword evidence="7 10" id="KW-0472">Membrane</keyword>
<dbReference type="PANTHER" id="PTHR32196:SF71">
    <property type="entry name" value="AUTOINDUCER 2 IMPORT SYSTEM PERMEASE PROTEIN LSRD"/>
    <property type="match status" value="1"/>
</dbReference>
<comment type="caution">
    <text evidence="11">The sequence shown here is derived from an EMBL/GenBank/DDBJ whole genome shotgun (WGS) entry which is preliminary data.</text>
</comment>
<sequence>MSADTSTRVADTAPLAPARPRTRRGALTWDTAIIAVTLAFLVAASLGVEHFGTARNFGFLVLDLAPIFLLALPMTLIVITGDIDLSVASMVGLTSSAIGVMWEAGMPLETILVLAVVLGAVLGAVNGFFVAVLGLPALAVTIGTLALYRGLAYVLLGEGAVATFPRSFTGWTVGATGWMPNVLPGLLLLAVVFAVVLHATPVGRSIYAIGANVTTAAYSGINVGRTRFLLFVASGAMAGLVGAFWTLRYSSARGDNAFGIELTVVAAVLLGGVSIFGGKGSLPGVLAGVVLLMSLQNALRLGSVSTEALTVVTGLLLIVSVLLPNVLVRIRRMRSPRRPADPVPDPAPHQPAAPAANERN</sequence>
<evidence type="ECO:0000256" key="7">
    <source>
        <dbReference type="ARBA" id="ARBA00023136"/>
    </source>
</evidence>
<feature type="region of interest" description="Disordered" evidence="9">
    <location>
        <begin position="336"/>
        <end position="360"/>
    </location>
</feature>
<evidence type="ECO:0000256" key="9">
    <source>
        <dbReference type="SAM" id="MobiDB-lite"/>
    </source>
</evidence>
<keyword evidence="2" id="KW-0813">Transport</keyword>
<evidence type="ECO:0000256" key="5">
    <source>
        <dbReference type="ARBA" id="ARBA00022692"/>
    </source>
</evidence>
<feature type="transmembrane region" description="Helical" evidence="10">
    <location>
        <begin position="284"/>
        <end position="302"/>
    </location>
</feature>
<reference evidence="12" key="1">
    <citation type="journal article" date="2019" name="Int. J. Syst. Evol. Microbiol.">
        <title>The Global Catalogue of Microorganisms (GCM) 10K type strain sequencing project: providing services to taxonomists for standard genome sequencing and annotation.</title>
        <authorList>
            <consortium name="The Broad Institute Genomics Platform"/>
            <consortium name="The Broad Institute Genome Sequencing Center for Infectious Disease"/>
            <person name="Wu L."/>
            <person name="Ma J."/>
        </authorList>
    </citation>
    <scope>NUCLEOTIDE SEQUENCE [LARGE SCALE GENOMIC DNA]</scope>
    <source>
        <strain evidence="12">JCM 3369</strain>
    </source>
</reference>
<feature type="transmembrane region" description="Helical" evidence="10">
    <location>
        <begin position="257"/>
        <end position="277"/>
    </location>
</feature>
<proteinExistence type="predicted"/>
<evidence type="ECO:0000256" key="4">
    <source>
        <dbReference type="ARBA" id="ARBA00022519"/>
    </source>
</evidence>
<feature type="transmembrane region" description="Helical" evidence="10">
    <location>
        <begin position="27"/>
        <end position="48"/>
    </location>
</feature>
<evidence type="ECO:0000256" key="10">
    <source>
        <dbReference type="SAM" id="Phobius"/>
    </source>
</evidence>
<feature type="transmembrane region" description="Helical" evidence="10">
    <location>
        <begin position="228"/>
        <end position="245"/>
    </location>
</feature>
<dbReference type="EMBL" id="JBHSGF010000010">
    <property type="protein sequence ID" value="MFC4556288.1"/>
    <property type="molecule type" value="Genomic_DNA"/>
</dbReference>
<evidence type="ECO:0000256" key="3">
    <source>
        <dbReference type="ARBA" id="ARBA00022475"/>
    </source>
</evidence>
<feature type="transmembrane region" description="Helical" evidence="10">
    <location>
        <begin position="137"/>
        <end position="156"/>
    </location>
</feature>
<evidence type="ECO:0000256" key="1">
    <source>
        <dbReference type="ARBA" id="ARBA00004651"/>
    </source>
</evidence>
<evidence type="ECO:0000313" key="12">
    <source>
        <dbReference type="Proteomes" id="UP001595955"/>
    </source>
</evidence>
<feature type="transmembrane region" description="Helical" evidence="10">
    <location>
        <begin position="308"/>
        <end position="328"/>
    </location>
</feature>
<keyword evidence="6 10" id="KW-1133">Transmembrane helix</keyword>
<feature type="transmembrane region" description="Helical" evidence="10">
    <location>
        <begin position="177"/>
        <end position="199"/>
    </location>
</feature>